<keyword evidence="2" id="KW-0808">Transferase</keyword>
<sequence length="107" mass="12166">MVENYTFIGWCGLDGETVGKLHIFYSIDKAFRNKGYATQCAEKLLSYAFDVAQVPFVNGGCDKNNIASYRVMEKIGMIKDCYDENGDPLFFISKEMYQEISNNTNCL</sequence>
<dbReference type="EMBL" id="QVLV01000007">
    <property type="protein sequence ID" value="RGE60360.1"/>
    <property type="molecule type" value="Genomic_DNA"/>
</dbReference>
<dbReference type="GeneID" id="97987636"/>
<reference evidence="2" key="1">
    <citation type="submission" date="2018-08" db="EMBL/GenBank/DDBJ databases">
        <title>A genome reference for cultivated species of the human gut microbiota.</title>
        <authorList>
            <person name="Zou Y."/>
            <person name="Xue W."/>
            <person name="Luo G."/>
        </authorList>
    </citation>
    <scope>NUCLEOTIDE SEQUENCE [LARGE SCALE GENOMIC DNA]</scope>
    <source>
        <strain evidence="2">TF05-5AC</strain>
    </source>
</reference>
<proteinExistence type="predicted"/>
<dbReference type="PROSITE" id="PS51186">
    <property type="entry name" value="GNAT"/>
    <property type="match status" value="1"/>
</dbReference>
<dbReference type="InterPro" id="IPR000182">
    <property type="entry name" value="GNAT_dom"/>
</dbReference>
<name>A0A3E3I511_9FIRM</name>
<dbReference type="Gene3D" id="3.40.630.30">
    <property type="match status" value="1"/>
</dbReference>
<protein>
    <submittedName>
        <fullName evidence="2">N-acetyltransferase</fullName>
    </submittedName>
</protein>
<evidence type="ECO:0000259" key="1">
    <source>
        <dbReference type="PROSITE" id="PS51186"/>
    </source>
</evidence>
<dbReference type="SUPFAM" id="SSF55729">
    <property type="entry name" value="Acyl-CoA N-acyltransferases (Nat)"/>
    <property type="match status" value="1"/>
</dbReference>
<dbReference type="GO" id="GO:0016747">
    <property type="term" value="F:acyltransferase activity, transferring groups other than amino-acyl groups"/>
    <property type="evidence" value="ECO:0007669"/>
    <property type="project" value="InterPro"/>
</dbReference>
<dbReference type="InterPro" id="IPR051531">
    <property type="entry name" value="N-acetyltransferase"/>
</dbReference>
<organism evidence="2 3">
    <name type="scientific">Eisenbergiella massiliensis</name>
    <dbReference type="NCBI Taxonomy" id="1720294"/>
    <lineage>
        <taxon>Bacteria</taxon>
        <taxon>Bacillati</taxon>
        <taxon>Bacillota</taxon>
        <taxon>Clostridia</taxon>
        <taxon>Lachnospirales</taxon>
        <taxon>Lachnospiraceae</taxon>
        <taxon>Eisenbergiella</taxon>
    </lineage>
</organism>
<accession>A0A3E3I511</accession>
<feature type="domain" description="N-acetyltransferase" evidence="1">
    <location>
        <begin position="1"/>
        <end position="101"/>
    </location>
</feature>
<keyword evidence="3" id="KW-1185">Reference proteome</keyword>
<dbReference type="PANTHER" id="PTHR43792">
    <property type="entry name" value="GNAT FAMILY, PUTATIVE (AFU_ORTHOLOGUE AFUA_3G00765)-RELATED-RELATED"/>
    <property type="match status" value="1"/>
</dbReference>
<dbReference type="RefSeq" id="WP_117544687.1">
    <property type="nucleotide sequence ID" value="NZ_JBKUNB010000012.1"/>
</dbReference>
<dbReference type="Pfam" id="PF13302">
    <property type="entry name" value="Acetyltransf_3"/>
    <property type="match status" value="1"/>
</dbReference>
<evidence type="ECO:0000313" key="3">
    <source>
        <dbReference type="Proteomes" id="UP000260812"/>
    </source>
</evidence>
<dbReference type="Proteomes" id="UP000260812">
    <property type="component" value="Unassembled WGS sequence"/>
</dbReference>
<comment type="caution">
    <text evidence="2">The sequence shown here is derived from an EMBL/GenBank/DDBJ whole genome shotgun (WGS) entry which is preliminary data.</text>
</comment>
<dbReference type="AlphaFoldDB" id="A0A3E3I511"/>
<dbReference type="InterPro" id="IPR016181">
    <property type="entry name" value="Acyl_CoA_acyltransferase"/>
</dbReference>
<dbReference type="PANTHER" id="PTHR43792:SF1">
    <property type="entry name" value="N-ACETYLTRANSFERASE DOMAIN-CONTAINING PROTEIN"/>
    <property type="match status" value="1"/>
</dbReference>
<gene>
    <name evidence="2" type="ORF">DXC51_12310</name>
</gene>
<evidence type="ECO:0000313" key="2">
    <source>
        <dbReference type="EMBL" id="RGE60360.1"/>
    </source>
</evidence>